<accession>A0A9J5XBJ9</accession>
<evidence type="ECO:0000313" key="3">
    <source>
        <dbReference type="Proteomes" id="UP000824120"/>
    </source>
</evidence>
<keyword evidence="3" id="KW-1185">Reference proteome</keyword>
<feature type="domain" description="Putative plant transposon protein" evidence="1">
    <location>
        <begin position="42"/>
        <end position="197"/>
    </location>
</feature>
<reference evidence="2 3" key="1">
    <citation type="submission" date="2020-09" db="EMBL/GenBank/DDBJ databases">
        <title>De no assembly of potato wild relative species, Solanum commersonii.</title>
        <authorList>
            <person name="Cho K."/>
        </authorList>
    </citation>
    <scope>NUCLEOTIDE SEQUENCE [LARGE SCALE GENOMIC DNA]</scope>
    <source>
        <strain evidence="2">LZ3.2</strain>
        <tissue evidence="2">Leaf</tissue>
    </source>
</reference>
<dbReference type="Pfam" id="PF20167">
    <property type="entry name" value="Transposase_32"/>
    <property type="match status" value="1"/>
</dbReference>
<dbReference type="Proteomes" id="UP000824120">
    <property type="component" value="Chromosome 9"/>
</dbReference>
<dbReference type="EMBL" id="JACXVP010000009">
    <property type="protein sequence ID" value="KAG5585747.1"/>
    <property type="molecule type" value="Genomic_DNA"/>
</dbReference>
<comment type="caution">
    <text evidence="2">The sequence shown here is derived from an EMBL/GenBank/DDBJ whole genome shotgun (WGS) entry which is preliminary data.</text>
</comment>
<gene>
    <name evidence="2" type="ORF">H5410_046181</name>
</gene>
<organism evidence="2 3">
    <name type="scientific">Solanum commersonii</name>
    <name type="common">Commerson's wild potato</name>
    <name type="synonym">Commerson's nightshade</name>
    <dbReference type="NCBI Taxonomy" id="4109"/>
    <lineage>
        <taxon>Eukaryota</taxon>
        <taxon>Viridiplantae</taxon>
        <taxon>Streptophyta</taxon>
        <taxon>Embryophyta</taxon>
        <taxon>Tracheophyta</taxon>
        <taxon>Spermatophyta</taxon>
        <taxon>Magnoliopsida</taxon>
        <taxon>eudicotyledons</taxon>
        <taxon>Gunneridae</taxon>
        <taxon>Pentapetalae</taxon>
        <taxon>asterids</taxon>
        <taxon>lamiids</taxon>
        <taxon>Solanales</taxon>
        <taxon>Solanaceae</taxon>
        <taxon>Solanoideae</taxon>
        <taxon>Solaneae</taxon>
        <taxon>Solanum</taxon>
    </lineage>
</organism>
<dbReference type="InterPro" id="IPR046796">
    <property type="entry name" value="Transposase_32_dom"/>
</dbReference>
<evidence type="ECO:0000259" key="1">
    <source>
        <dbReference type="Pfam" id="PF20167"/>
    </source>
</evidence>
<sequence>MNEKNNMARTITEERRILTGSLHIIPEIHRLFKLHKYKRSKLTSQDPLTSIMVRGIPVEISYTTISRFLYVPSIQRTWALNTGEFNYRWDIVRSGAFTRNSEQREVMLLWLARNIAVNEEREEWVAAPRIGIRKATLNLVAKFCWLLVRNKVSPTKSDNLLTWDRAVMVAAQVAGLEIHFARMILAEIHERDFKTSTT</sequence>
<evidence type="ECO:0000313" key="2">
    <source>
        <dbReference type="EMBL" id="KAG5585747.1"/>
    </source>
</evidence>
<protein>
    <recommendedName>
        <fullName evidence="1">Putative plant transposon protein domain-containing protein</fullName>
    </recommendedName>
</protein>
<dbReference type="AlphaFoldDB" id="A0A9J5XBJ9"/>
<proteinExistence type="predicted"/>
<name>A0A9J5XBJ9_SOLCO</name>